<dbReference type="GO" id="GO:0071555">
    <property type="term" value="P:cell wall organization"/>
    <property type="evidence" value="ECO:0007669"/>
    <property type="project" value="UniProtKB-KW"/>
</dbReference>
<organism evidence="23 24">
    <name type="scientific">Pasteurella dagmatis ATCC 43325</name>
    <dbReference type="NCBI Taxonomy" id="667128"/>
    <lineage>
        <taxon>Bacteria</taxon>
        <taxon>Pseudomonadati</taxon>
        <taxon>Pseudomonadota</taxon>
        <taxon>Gammaproteobacteria</taxon>
        <taxon>Pasteurellales</taxon>
        <taxon>Pasteurellaceae</taxon>
        <taxon>Pasteurella</taxon>
    </lineage>
</organism>
<evidence type="ECO:0000256" key="10">
    <source>
        <dbReference type="ARBA" id="ARBA00022840"/>
    </source>
</evidence>
<dbReference type="PANTHER" id="PTHR23132">
    <property type="entry name" value="D-ALANINE--D-ALANINE LIGASE"/>
    <property type="match status" value="1"/>
</dbReference>
<evidence type="ECO:0000256" key="17">
    <source>
        <dbReference type="ARBA" id="ARBA00060592"/>
    </source>
</evidence>
<dbReference type="InterPro" id="IPR000291">
    <property type="entry name" value="D-Ala_lig_Van_CS"/>
</dbReference>
<evidence type="ECO:0000256" key="1">
    <source>
        <dbReference type="ARBA" id="ARBA00001936"/>
    </source>
</evidence>
<comment type="subcellular location">
    <subcellularLocation>
        <location evidence="3 18">Cytoplasm</location>
    </subcellularLocation>
</comment>
<keyword evidence="15 18" id="KW-0961">Cell wall biogenesis/degradation</keyword>
<feature type="active site" evidence="19">
    <location>
        <position position="29"/>
    </location>
</feature>
<evidence type="ECO:0000256" key="18">
    <source>
        <dbReference type="HAMAP-Rule" id="MF_00047"/>
    </source>
</evidence>
<comment type="catalytic activity">
    <reaction evidence="16 18">
        <text>2 D-alanine + ATP = D-alanyl-D-alanine + ADP + phosphate + H(+)</text>
        <dbReference type="Rhea" id="RHEA:11224"/>
        <dbReference type="ChEBI" id="CHEBI:15378"/>
        <dbReference type="ChEBI" id="CHEBI:30616"/>
        <dbReference type="ChEBI" id="CHEBI:43474"/>
        <dbReference type="ChEBI" id="CHEBI:57416"/>
        <dbReference type="ChEBI" id="CHEBI:57822"/>
        <dbReference type="ChEBI" id="CHEBI:456216"/>
        <dbReference type="EC" id="6.3.2.4"/>
    </reaction>
</comment>
<evidence type="ECO:0000256" key="21">
    <source>
        <dbReference type="PROSITE-ProRule" id="PRU00409"/>
    </source>
</evidence>
<dbReference type="InterPro" id="IPR013815">
    <property type="entry name" value="ATP_grasp_subdomain_1"/>
</dbReference>
<feature type="domain" description="ATP-grasp" evidence="22">
    <location>
        <begin position="115"/>
        <end position="314"/>
    </location>
</feature>
<keyword evidence="6 18" id="KW-0963">Cytoplasm</keyword>
<dbReference type="PIRSF" id="PIRSF039102">
    <property type="entry name" value="Ddl/VanB"/>
    <property type="match status" value="1"/>
</dbReference>
<dbReference type="STRING" id="667128.HMPREF0621_0351"/>
<keyword evidence="11 20" id="KW-0460">Magnesium</keyword>
<evidence type="ECO:0000256" key="9">
    <source>
        <dbReference type="ARBA" id="ARBA00022741"/>
    </source>
</evidence>
<feature type="binding site" evidence="20">
    <location>
        <position position="281"/>
    </location>
    <ligand>
        <name>Mg(2+)</name>
        <dbReference type="ChEBI" id="CHEBI:18420"/>
        <label>1</label>
    </ligand>
</feature>
<reference evidence="23 24" key="1">
    <citation type="submission" date="2009-10" db="EMBL/GenBank/DDBJ databases">
        <authorList>
            <person name="Muzny D."/>
            <person name="Qin X."/>
            <person name="Deng J."/>
            <person name="Jiang H."/>
            <person name="Liu Y."/>
            <person name="Qu J."/>
            <person name="Song X.-Z."/>
            <person name="Zhang L."/>
            <person name="Thornton R."/>
            <person name="Coyle M."/>
            <person name="Francisco L."/>
            <person name="Jackson L."/>
            <person name="Javaid M."/>
            <person name="Korchina V."/>
            <person name="Kovar C."/>
            <person name="Mata R."/>
            <person name="Mathew T."/>
            <person name="Ngo R."/>
            <person name="Nguyen L."/>
            <person name="Nguyen N."/>
            <person name="Okwuonu G."/>
            <person name="Ongeri F."/>
            <person name="Pham C."/>
            <person name="Simmons D."/>
            <person name="Wilczek-Boney K."/>
            <person name="Hale W."/>
            <person name="Jakkamsetti A."/>
            <person name="Pham P."/>
            <person name="Ruth R."/>
            <person name="San Lucas F."/>
            <person name="Warren J."/>
            <person name="Zhang J."/>
            <person name="Zhao Z."/>
            <person name="Zhou C."/>
            <person name="Zhu D."/>
            <person name="Lee S."/>
            <person name="Bess C."/>
            <person name="Blankenburg K."/>
            <person name="Forbes L."/>
            <person name="Fu Q."/>
            <person name="Gubbala S."/>
            <person name="Hirani K."/>
            <person name="Jayaseelan J.C."/>
            <person name="Lara F."/>
            <person name="Munidasa M."/>
            <person name="Palculict T."/>
            <person name="Patil S."/>
            <person name="Pu L.-L."/>
            <person name="Saada N."/>
            <person name="Tang L."/>
            <person name="Weissenberger G."/>
            <person name="Zhu Y."/>
            <person name="Hemphill L."/>
            <person name="Shang Y."/>
            <person name="Youmans B."/>
            <person name="Ayvaz T."/>
            <person name="Ross M."/>
            <person name="Santibanez J."/>
            <person name="Aqrawi P."/>
            <person name="Gross S."/>
            <person name="Joshi V."/>
            <person name="Fowler G."/>
            <person name="Nazareth L."/>
            <person name="Reid J."/>
            <person name="Worley K."/>
            <person name="Petrosino J."/>
            <person name="Highlander S."/>
            <person name="Gibbs R."/>
        </authorList>
    </citation>
    <scope>NUCLEOTIDE SEQUENCE [LARGE SCALE GENOMIC DNA]</scope>
    <source>
        <strain evidence="23 24">ATCC 43325</strain>
    </source>
</reference>
<keyword evidence="8 20" id="KW-0479">Metal-binding</keyword>
<dbReference type="NCBIfam" id="TIGR01205">
    <property type="entry name" value="D_ala_D_alaTIGR"/>
    <property type="match status" value="1"/>
</dbReference>
<evidence type="ECO:0000256" key="2">
    <source>
        <dbReference type="ARBA" id="ARBA00003921"/>
    </source>
</evidence>
<dbReference type="GO" id="GO:0008716">
    <property type="term" value="F:D-alanine-D-alanine ligase activity"/>
    <property type="evidence" value="ECO:0007669"/>
    <property type="project" value="UniProtKB-UniRule"/>
</dbReference>
<dbReference type="GO" id="GO:0005524">
    <property type="term" value="F:ATP binding"/>
    <property type="evidence" value="ECO:0007669"/>
    <property type="project" value="UniProtKB-UniRule"/>
</dbReference>
<dbReference type="Gene3D" id="3.30.470.20">
    <property type="entry name" value="ATP-grasp fold, B domain"/>
    <property type="match status" value="1"/>
</dbReference>
<evidence type="ECO:0000256" key="19">
    <source>
        <dbReference type="PIRSR" id="PIRSR039102-1"/>
    </source>
</evidence>
<evidence type="ECO:0000256" key="11">
    <source>
        <dbReference type="ARBA" id="ARBA00022842"/>
    </source>
</evidence>
<evidence type="ECO:0000256" key="7">
    <source>
        <dbReference type="ARBA" id="ARBA00022598"/>
    </source>
</evidence>
<dbReference type="Proteomes" id="UP000005519">
    <property type="component" value="Unassembled WGS sequence"/>
</dbReference>
<proteinExistence type="inferred from homology"/>
<dbReference type="SUPFAM" id="SSF56059">
    <property type="entry name" value="Glutathione synthetase ATP-binding domain-like"/>
    <property type="match status" value="1"/>
</dbReference>
<comment type="cofactor">
    <cofactor evidence="20">
        <name>Mg(2+)</name>
        <dbReference type="ChEBI" id="CHEBI:18420"/>
    </cofactor>
    <cofactor evidence="20">
        <name>Mn(2+)</name>
        <dbReference type="ChEBI" id="CHEBI:29035"/>
    </cofactor>
    <text evidence="20">Binds 2 magnesium or manganese ions per subunit.</text>
</comment>
<dbReference type="FunFam" id="3.30.470.20:FF:000008">
    <property type="entry name" value="D-alanine--D-alanine ligase"/>
    <property type="match status" value="1"/>
</dbReference>
<feature type="active site" evidence="19">
    <location>
        <position position="292"/>
    </location>
</feature>
<dbReference type="InterPro" id="IPR011127">
    <property type="entry name" value="Dala_Dala_lig_N"/>
</dbReference>
<comment type="pathway">
    <text evidence="4 18">Cell wall biogenesis; peptidoglycan biosynthesis.</text>
</comment>
<evidence type="ECO:0000256" key="16">
    <source>
        <dbReference type="ARBA" id="ARBA00047614"/>
    </source>
</evidence>
<dbReference type="UniPathway" id="UPA00219"/>
<accession>C9PMX7</accession>
<dbReference type="FunFam" id="3.30.1490.20:FF:000007">
    <property type="entry name" value="D-alanine--D-alanine ligase"/>
    <property type="match status" value="1"/>
</dbReference>
<feature type="binding site" evidence="20">
    <location>
        <position position="281"/>
    </location>
    <ligand>
        <name>Mg(2+)</name>
        <dbReference type="ChEBI" id="CHEBI:18420"/>
        <label>2</label>
    </ligand>
</feature>
<dbReference type="InterPro" id="IPR011761">
    <property type="entry name" value="ATP-grasp"/>
</dbReference>
<evidence type="ECO:0000256" key="3">
    <source>
        <dbReference type="ARBA" id="ARBA00004496"/>
    </source>
</evidence>
<keyword evidence="10 21" id="KW-0067">ATP-binding</keyword>
<evidence type="ECO:0000256" key="20">
    <source>
        <dbReference type="PIRSR" id="PIRSR039102-3"/>
    </source>
</evidence>
<comment type="cofactor">
    <cofactor evidence="1">
        <name>Mn(2+)</name>
        <dbReference type="ChEBI" id="CHEBI:29035"/>
    </cofactor>
</comment>
<dbReference type="NCBIfam" id="NF002378">
    <property type="entry name" value="PRK01372.1"/>
    <property type="match status" value="1"/>
</dbReference>
<dbReference type="FunFam" id="3.40.50.20:FF:000013">
    <property type="entry name" value="D-alanine--D-alanine ligase"/>
    <property type="match status" value="1"/>
</dbReference>
<evidence type="ECO:0000313" key="24">
    <source>
        <dbReference type="Proteomes" id="UP000005519"/>
    </source>
</evidence>
<feature type="binding site" evidence="20">
    <location>
        <position position="283"/>
    </location>
    <ligand>
        <name>Mg(2+)</name>
        <dbReference type="ChEBI" id="CHEBI:18420"/>
        <label>2</label>
    </ligand>
</feature>
<dbReference type="InterPro" id="IPR005905">
    <property type="entry name" value="D_ala_D_ala"/>
</dbReference>
<dbReference type="EMBL" id="ACZR01000002">
    <property type="protein sequence ID" value="EEX51161.1"/>
    <property type="molecule type" value="Genomic_DNA"/>
</dbReference>
<name>C9PMX7_9PAST</name>
<dbReference type="HAMAP" id="MF_00047">
    <property type="entry name" value="Dala_Dala_lig"/>
    <property type="match status" value="1"/>
</dbReference>
<dbReference type="GO" id="GO:0046872">
    <property type="term" value="F:metal ion binding"/>
    <property type="evidence" value="ECO:0007669"/>
    <property type="project" value="UniProtKB-KW"/>
</dbReference>
<evidence type="ECO:0000256" key="13">
    <source>
        <dbReference type="ARBA" id="ARBA00022984"/>
    </source>
</evidence>
<keyword evidence="14 20" id="KW-0464">Manganese</keyword>
<dbReference type="GO" id="GO:0009252">
    <property type="term" value="P:peptidoglycan biosynthetic process"/>
    <property type="evidence" value="ECO:0007669"/>
    <property type="project" value="UniProtKB-UniRule"/>
</dbReference>
<comment type="function">
    <text evidence="2 18">Cell wall formation.</text>
</comment>
<dbReference type="HOGENOM" id="CLU_039268_1_2_6"/>
<dbReference type="AlphaFoldDB" id="C9PMX7"/>
<dbReference type="EC" id="6.3.2.4" evidence="18"/>
<dbReference type="InterPro" id="IPR011095">
    <property type="entry name" value="Dala_Dala_lig_C"/>
</dbReference>
<evidence type="ECO:0000256" key="4">
    <source>
        <dbReference type="ARBA" id="ARBA00004752"/>
    </source>
</evidence>
<evidence type="ECO:0000259" key="22">
    <source>
        <dbReference type="PROSITE" id="PS50975"/>
    </source>
</evidence>
<evidence type="ECO:0000256" key="14">
    <source>
        <dbReference type="ARBA" id="ARBA00023211"/>
    </source>
</evidence>
<dbReference type="Pfam" id="PF07478">
    <property type="entry name" value="Dala_Dala_lig_C"/>
    <property type="match status" value="1"/>
</dbReference>
<dbReference type="GO" id="GO:0008360">
    <property type="term" value="P:regulation of cell shape"/>
    <property type="evidence" value="ECO:0007669"/>
    <property type="project" value="UniProtKB-KW"/>
</dbReference>
<dbReference type="Pfam" id="PF01820">
    <property type="entry name" value="Dala_Dala_lig_N"/>
    <property type="match status" value="1"/>
</dbReference>
<keyword evidence="24" id="KW-1185">Reference proteome</keyword>
<dbReference type="PROSITE" id="PS50975">
    <property type="entry name" value="ATP_GRASP"/>
    <property type="match status" value="1"/>
</dbReference>
<keyword evidence="9 21" id="KW-0547">Nucleotide-binding</keyword>
<feature type="active site" evidence="19">
    <location>
        <position position="161"/>
    </location>
</feature>
<comment type="caution">
    <text evidence="23">The sequence shown here is derived from an EMBL/GenBank/DDBJ whole genome shotgun (WGS) entry which is preliminary data.</text>
</comment>
<gene>
    <name evidence="23" type="primary">ddlB</name>
    <name evidence="18" type="synonym">ddl</name>
    <name evidence="23" type="ORF">HMPREF0621_0351</name>
</gene>
<protein>
    <recommendedName>
        <fullName evidence="18">D-alanine--D-alanine ligase</fullName>
        <ecNumber evidence="18">6.3.2.4</ecNumber>
    </recommendedName>
    <alternativeName>
        <fullName evidence="18">D-Ala-D-Ala ligase</fullName>
    </alternativeName>
    <alternativeName>
        <fullName evidence="18">D-alanylalanine synthetase</fullName>
    </alternativeName>
</protein>
<evidence type="ECO:0000256" key="5">
    <source>
        <dbReference type="ARBA" id="ARBA00010871"/>
    </source>
</evidence>
<dbReference type="Gene3D" id="3.40.50.20">
    <property type="match status" value="1"/>
</dbReference>
<comment type="similarity">
    <text evidence="5 18">Belongs to the D-alanine--D-alanine ligase family.</text>
</comment>
<dbReference type="GO" id="GO:0005829">
    <property type="term" value="C:cytosol"/>
    <property type="evidence" value="ECO:0007669"/>
    <property type="project" value="UniProtKB-ARBA"/>
</dbReference>
<evidence type="ECO:0000256" key="12">
    <source>
        <dbReference type="ARBA" id="ARBA00022960"/>
    </source>
</evidence>
<evidence type="ECO:0000313" key="23">
    <source>
        <dbReference type="EMBL" id="EEX51161.1"/>
    </source>
</evidence>
<feature type="binding site" evidence="20">
    <location>
        <position position="268"/>
    </location>
    <ligand>
        <name>Mg(2+)</name>
        <dbReference type="ChEBI" id="CHEBI:18420"/>
        <label>1</label>
    </ligand>
</feature>
<keyword evidence="12 18" id="KW-0133">Cell shape</keyword>
<evidence type="ECO:0000256" key="6">
    <source>
        <dbReference type="ARBA" id="ARBA00022490"/>
    </source>
</evidence>
<keyword evidence="7 18" id="KW-0436">Ligase</keyword>
<dbReference type="PROSITE" id="PS00844">
    <property type="entry name" value="DALA_DALA_LIGASE_2"/>
    <property type="match status" value="1"/>
</dbReference>
<dbReference type="PANTHER" id="PTHR23132:SF23">
    <property type="entry name" value="D-ALANINE--D-ALANINE LIGASE B"/>
    <property type="match status" value="1"/>
</dbReference>
<dbReference type="InterPro" id="IPR016185">
    <property type="entry name" value="PreATP-grasp_dom_sf"/>
</dbReference>
<evidence type="ECO:0000256" key="15">
    <source>
        <dbReference type="ARBA" id="ARBA00023316"/>
    </source>
</evidence>
<comment type="pathway">
    <text evidence="17">Glycan biosynthesis.</text>
</comment>
<dbReference type="PROSITE" id="PS00843">
    <property type="entry name" value="DALA_DALA_LIGASE_1"/>
    <property type="match status" value="1"/>
</dbReference>
<keyword evidence="13 18" id="KW-0573">Peptidoglycan synthesis</keyword>
<dbReference type="SUPFAM" id="SSF52440">
    <property type="entry name" value="PreATP-grasp domain"/>
    <property type="match status" value="1"/>
</dbReference>
<evidence type="ECO:0000256" key="8">
    <source>
        <dbReference type="ARBA" id="ARBA00022723"/>
    </source>
</evidence>
<sequence>MDSRITDNKMKKTLKEEKIAVLLGGTSAEREVSLNSGQAVLNALLNAGFDAHPIDPKNFPVASLKEQGFDRVFNILHGRGGEDGTMQGLLEQIGIPYTGCGVMASALTMDKMRTKMLWKAFGLPVAEMEIVTKNNVAELNPAEVVEKLGLPLMVKPSLEGSSVGLTKVKAVEDLKSAVDFALKFDETVLIEEWLAGDELTIPVLDNEVLPAVRIVPEGEFYDYEAKYLSDNTQYFCPAGLSKEREQELNQLVKRAYDVVGCRGWSRIDVMTDSKGQFRLVEVNTNPGMTSHSLFPKSAAVVGYSFEQLVVRILELSAK</sequence>
<dbReference type="Gene3D" id="3.30.1490.20">
    <property type="entry name" value="ATP-grasp fold, A domain"/>
    <property type="match status" value="1"/>
</dbReference>